<dbReference type="HAMAP" id="MF_01927">
    <property type="entry name" value="PurU"/>
    <property type="match status" value="1"/>
</dbReference>
<accession>G3A5N1</accession>
<dbReference type="GO" id="GO:0006189">
    <property type="term" value="P:'de novo' IMP biosynthetic process"/>
    <property type="evidence" value="ECO:0007669"/>
    <property type="project" value="UniProtKB-UniRule"/>
</dbReference>
<dbReference type="InterPro" id="IPR045865">
    <property type="entry name" value="ACT-like_dom_sf"/>
</dbReference>
<comment type="catalytic activity">
    <reaction evidence="3">
        <text>(6R)-10-formyltetrahydrofolate + H2O = (6S)-5,6,7,8-tetrahydrofolate + formate + H(+)</text>
        <dbReference type="Rhea" id="RHEA:19833"/>
        <dbReference type="ChEBI" id="CHEBI:15377"/>
        <dbReference type="ChEBI" id="CHEBI:15378"/>
        <dbReference type="ChEBI" id="CHEBI:15740"/>
        <dbReference type="ChEBI" id="CHEBI:57453"/>
        <dbReference type="ChEBI" id="CHEBI:195366"/>
        <dbReference type="EC" id="3.5.1.10"/>
    </reaction>
</comment>
<comment type="pathway">
    <text evidence="3">Purine metabolism; IMP biosynthesis via de novo pathway; formate from 10-formyl-5,6,7,8-tetrahydrofolate: step 1/1.</text>
</comment>
<dbReference type="AlphaFoldDB" id="G3A5N1"/>
<proteinExistence type="inferred from homology"/>
<evidence type="ECO:0000256" key="4">
    <source>
        <dbReference type="NCBIfam" id="TIGR00655"/>
    </source>
</evidence>
<keyword evidence="3" id="KW-0658">Purine biosynthesis</keyword>
<evidence type="ECO:0000256" key="1">
    <source>
        <dbReference type="ARBA" id="ARBA00022563"/>
    </source>
</evidence>
<evidence type="ECO:0000256" key="2">
    <source>
        <dbReference type="ARBA" id="ARBA00022801"/>
    </source>
</evidence>
<dbReference type="InterPro" id="IPR002376">
    <property type="entry name" value="Formyl_transf_N"/>
</dbReference>
<dbReference type="InterPro" id="IPR044074">
    <property type="entry name" value="PurU_ACT"/>
</dbReference>
<evidence type="ECO:0000256" key="3">
    <source>
        <dbReference type="HAMAP-Rule" id="MF_01927"/>
    </source>
</evidence>
<protein>
    <recommendedName>
        <fullName evidence="3 4">Formyltetrahydrofolate deformylase</fullName>
        <ecNumber evidence="3 4">3.5.1.10</ecNumber>
    </recommendedName>
    <alternativeName>
        <fullName evidence="3">Formyl-FH(4) hydrolase</fullName>
    </alternativeName>
</protein>
<dbReference type="GO" id="GO:0006730">
    <property type="term" value="P:one-carbon metabolic process"/>
    <property type="evidence" value="ECO:0007669"/>
    <property type="project" value="UniProtKB-KW"/>
</dbReference>
<dbReference type="Gene3D" id="3.30.70.260">
    <property type="match status" value="1"/>
</dbReference>
<dbReference type="InterPro" id="IPR002912">
    <property type="entry name" value="ACT_dom"/>
</dbReference>
<dbReference type="PANTHER" id="PTHR42706:SF1">
    <property type="entry name" value="FORMYLTETRAHYDROFOLATE DEFORMYLASE 2, MITOCHONDRIAL"/>
    <property type="match status" value="1"/>
</dbReference>
<sequence length="310" mass="34937">MQHRHGPQTFFLLLKPPLGMESMNTESMHANYLLTFQCPDRLGILAKVSTLLFEQGAFVVESFHYGDPETETFFARMVFSTHILKGSIEELRSKFAALAEELEMKFELRSADYRPKVLIAVSKFDHCLNMLLTKWRSNALKIDIVGVVSNHEDCRGMVEWYGIPFHYFPITAETKPQQEGQILKLFADQGAELLVLARYMQILSDKMCESVSGKAINIHHSFLPGFKGARPYHQAHERGVKVIGATAHFVTGDLDEGPIIVQEVKPVDHSYEPEDMVLVGHDTEAVALSSAVRLFSEGRVFLNGNRTVVL</sequence>
<feature type="domain" description="ACT" evidence="5">
    <location>
        <begin position="33"/>
        <end position="116"/>
    </location>
</feature>
<dbReference type="Gene3D" id="3.40.50.170">
    <property type="entry name" value="Formyl transferase, N-terminal domain"/>
    <property type="match status" value="1"/>
</dbReference>
<reference evidence="6" key="2">
    <citation type="submission" date="2011-04" db="EMBL/GenBank/DDBJ databases">
        <authorList>
            <person name="Genoscope - CEA"/>
        </authorList>
    </citation>
    <scope>NUCLEOTIDE SEQUENCE</scope>
    <source>
        <strain evidence="6">R24</strain>
    </source>
</reference>
<gene>
    <name evidence="3 6" type="primary">purU</name>
    <name evidence="6" type="ORF">RALSY_30512</name>
</gene>
<dbReference type="CDD" id="cd08648">
    <property type="entry name" value="FMT_core_Formyl-FH4-Hydrolase_C"/>
    <property type="match status" value="1"/>
</dbReference>
<dbReference type="Pfam" id="PF00551">
    <property type="entry name" value="Formyl_trans_N"/>
    <property type="match status" value="1"/>
</dbReference>
<organism evidence="6">
    <name type="scientific">Ralstonia syzygii R24</name>
    <dbReference type="NCBI Taxonomy" id="907261"/>
    <lineage>
        <taxon>Bacteria</taxon>
        <taxon>Pseudomonadati</taxon>
        <taxon>Pseudomonadota</taxon>
        <taxon>Betaproteobacteria</taxon>
        <taxon>Burkholderiales</taxon>
        <taxon>Burkholderiaceae</taxon>
        <taxon>Ralstonia</taxon>
        <taxon>Ralstonia solanacearum species complex</taxon>
    </lineage>
</organism>
<evidence type="ECO:0000259" key="5">
    <source>
        <dbReference type="PROSITE" id="PS51671"/>
    </source>
</evidence>
<reference evidence="6" key="1">
    <citation type="journal article" date="2011" name="PLoS ONE">
        <title>Ralstonia syzygii, the Blood Disease Bacterium and some Asian R. solanacearum strains form a single genomic species despite divergent lifestyles.</title>
        <authorList>
            <person name="Remenant B."/>
            <person name="de Cambiaire J.C."/>
            <person name="Cellier G."/>
            <person name="Jacobs J.M."/>
            <person name="Mangenot S."/>
            <person name="Barbe V."/>
            <person name="Lajus A."/>
            <person name="Vallenet D."/>
            <person name="Medigue C."/>
            <person name="Fegan M."/>
            <person name="Allen C."/>
            <person name="Prior P."/>
        </authorList>
    </citation>
    <scope>NUCLEOTIDE SEQUENCE</scope>
    <source>
        <strain evidence="6">R24</strain>
    </source>
</reference>
<comment type="similarity">
    <text evidence="3">Belongs to the PurU family.</text>
</comment>
<keyword evidence="1 3" id="KW-0554">One-carbon metabolism</keyword>
<dbReference type="GO" id="GO:0008864">
    <property type="term" value="F:formyltetrahydrofolate deformylase activity"/>
    <property type="evidence" value="ECO:0007669"/>
    <property type="project" value="UniProtKB-UniRule"/>
</dbReference>
<dbReference type="NCBIfam" id="NF004684">
    <property type="entry name" value="PRK06027.1"/>
    <property type="match status" value="1"/>
</dbReference>
<dbReference type="PRINTS" id="PR01575">
    <property type="entry name" value="FFH4HYDRLASE"/>
</dbReference>
<dbReference type="NCBIfam" id="TIGR00655">
    <property type="entry name" value="PurU"/>
    <property type="match status" value="1"/>
</dbReference>
<dbReference type="UniPathway" id="UPA00074">
    <property type="reaction ID" value="UER00170"/>
</dbReference>
<evidence type="ECO:0000313" key="6">
    <source>
        <dbReference type="EMBL" id="CCA88759.1"/>
    </source>
</evidence>
<dbReference type="PIRSF" id="PIRSF036480">
    <property type="entry name" value="FormyFH4_hydr"/>
    <property type="match status" value="1"/>
</dbReference>
<dbReference type="InterPro" id="IPR041729">
    <property type="entry name" value="Formyl-FH4-Hydrolase_C"/>
</dbReference>
<comment type="function">
    <text evidence="3">Catalyzes the hydrolysis of 10-formyltetrahydrofolate (formyl-FH4) to formate and tetrahydrofolate (FH4).</text>
</comment>
<keyword evidence="2 3" id="KW-0378">Hydrolase</keyword>
<feature type="active site" evidence="3">
    <location>
        <position position="255"/>
    </location>
</feature>
<dbReference type="EMBL" id="FR854088">
    <property type="protein sequence ID" value="CCA88759.1"/>
    <property type="molecule type" value="Genomic_DNA"/>
</dbReference>
<dbReference type="PROSITE" id="PS51671">
    <property type="entry name" value="ACT"/>
    <property type="match status" value="1"/>
</dbReference>
<dbReference type="CDD" id="cd04875">
    <property type="entry name" value="ACT_F4HF-DF"/>
    <property type="match status" value="1"/>
</dbReference>
<dbReference type="InterPro" id="IPR036477">
    <property type="entry name" value="Formyl_transf_N_sf"/>
</dbReference>
<dbReference type="SUPFAM" id="SSF53328">
    <property type="entry name" value="Formyltransferase"/>
    <property type="match status" value="1"/>
</dbReference>
<name>G3A5N1_9RALS</name>
<dbReference type="PANTHER" id="PTHR42706">
    <property type="entry name" value="FORMYLTETRAHYDROFOLATE DEFORMYLASE"/>
    <property type="match status" value="1"/>
</dbReference>
<dbReference type="EC" id="3.5.1.10" evidence="3 4"/>
<dbReference type="InterPro" id="IPR004810">
    <property type="entry name" value="PurU"/>
</dbReference>
<dbReference type="SUPFAM" id="SSF55021">
    <property type="entry name" value="ACT-like"/>
    <property type="match status" value="1"/>
</dbReference>